<dbReference type="GO" id="GO:0006260">
    <property type="term" value="P:DNA replication"/>
    <property type="evidence" value="ECO:0007669"/>
    <property type="project" value="UniProtKB-UniRule"/>
</dbReference>
<keyword evidence="8 13" id="KW-0805">Transcription regulation</keyword>
<keyword evidence="3 13" id="KW-0678">Repressor</keyword>
<dbReference type="NCBIfam" id="TIGR00498">
    <property type="entry name" value="lexA"/>
    <property type="match status" value="1"/>
</dbReference>
<evidence type="ECO:0000256" key="13">
    <source>
        <dbReference type="HAMAP-Rule" id="MF_00015"/>
    </source>
</evidence>
<keyword evidence="9 13" id="KW-0238">DNA-binding</keyword>
<dbReference type="GO" id="GO:0045892">
    <property type="term" value="P:negative regulation of DNA-templated transcription"/>
    <property type="evidence" value="ECO:0007669"/>
    <property type="project" value="UniProtKB-UniRule"/>
</dbReference>
<dbReference type="Gene3D" id="2.10.109.10">
    <property type="entry name" value="Umud Fragment, subunit A"/>
    <property type="match status" value="1"/>
</dbReference>
<dbReference type="Proteomes" id="UP000286208">
    <property type="component" value="Unassembled WGS sequence"/>
</dbReference>
<dbReference type="InterPro" id="IPR036388">
    <property type="entry name" value="WH-like_DNA-bd_sf"/>
</dbReference>
<dbReference type="InterPro" id="IPR006197">
    <property type="entry name" value="Peptidase_S24_LexA"/>
</dbReference>
<keyword evidence="12 13" id="KW-0742">SOS response</keyword>
<evidence type="ECO:0000256" key="3">
    <source>
        <dbReference type="ARBA" id="ARBA00022491"/>
    </source>
</evidence>
<gene>
    <name evidence="13 18" type="primary">lexA</name>
    <name evidence="18" type="ORF">EGT67_09520</name>
</gene>
<dbReference type="RefSeq" id="WP_127915830.1">
    <property type="nucleotide sequence ID" value="NZ_RKLP01000004.1"/>
</dbReference>
<organism evidence="18 19">
    <name type="scientific">Prescottella agglutinans</name>
    <dbReference type="NCBI Taxonomy" id="1644129"/>
    <lineage>
        <taxon>Bacteria</taxon>
        <taxon>Bacillati</taxon>
        <taxon>Actinomycetota</taxon>
        <taxon>Actinomycetes</taxon>
        <taxon>Mycobacteriales</taxon>
        <taxon>Nocardiaceae</taxon>
        <taxon>Prescottella</taxon>
    </lineage>
</organism>
<evidence type="ECO:0000256" key="9">
    <source>
        <dbReference type="ARBA" id="ARBA00023125"/>
    </source>
</evidence>
<evidence type="ECO:0000256" key="10">
    <source>
        <dbReference type="ARBA" id="ARBA00023163"/>
    </source>
</evidence>
<evidence type="ECO:0000256" key="2">
    <source>
        <dbReference type="ARBA" id="ARBA00011738"/>
    </source>
</evidence>
<dbReference type="EMBL" id="RKLP01000004">
    <property type="protein sequence ID" value="RVW09692.1"/>
    <property type="molecule type" value="Genomic_DNA"/>
</dbReference>
<keyword evidence="5 13" id="KW-0227">DNA damage</keyword>
<feature type="domain" description="Peptidase S24/S26A/S26B/S26C" evidence="16">
    <location>
        <begin position="121"/>
        <end position="233"/>
    </location>
</feature>
<evidence type="ECO:0000256" key="6">
    <source>
        <dbReference type="ARBA" id="ARBA00022801"/>
    </source>
</evidence>
<evidence type="ECO:0000256" key="7">
    <source>
        <dbReference type="ARBA" id="ARBA00022813"/>
    </source>
</evidence>
<comment type="function">
    <text evidence="13">Represses a number of genes involved in the response to DNA damage (SOS response), including recA and lexA. In the presence of single-stranded DNA, RecA interacts with LexA causing an autocatalytic cleavage which disrupts the DNA-binding part of LexA, leading to derepression of the SOS regulon and eventually DNA repair.</text>
</comment>
<proteinExistence type="inferred from homology"/>
<dbReference type="InterPro" id="IPR006199">
    <property type="entry name" value="LexA_DNA-bd_dom"/>
</dbReference>
<feature type="site" description="Cleavage; by autolysis" evidence="13">
    <location>
        <begin position="128"/>
        <end position="129"/>
    </location>
</feature>
<evidence type="ECO:0000256" key="8">
    <source>
        <dbReference type="ARBA" id="ARBA00023015"/>
    </source>
</evidence>
<feature type="active site" description="For autocatalytic cleavage activity" evidence="13">
    <location>
        <position position="163"/>
    </location>
</feature>
<keyword evidence="4 13" id="KW-0235">DNA replication</keyword>
<dbReference type="GO" id="GO:0009432">
    <property type="term" value="P:SOS response"/>
    <property type="evidence" value="ECO:0007669"/>
    <property type="project" value="UniProtKB-UniRule"/>
</dbReference>
<dbReference type="FunFam" id="2.10.109.10:FF:000001">
    <property type="entry name" value="LexA repressor"/>
    <property type="match status" value="1"/>
</dbReference>
<evidence type="ECO:0000259" key="17">
    <source>
        <dbReference type="Pfam" id="PF01726"/>
    </source>
</evidence>
<keyword evidence="6 13" id="KW-0378">Hydrolase</keyword>
<reference evidence="18 19" key="1">
    <citation type="submission" date="2018-11" db="EMBL/GenBank/DDBJ databases">
        <title>Rhodococcus spongicola sp. nov. and Rhodococcus xishaensis sp. nov. from marine sponges.</title>
        <authorList>
            <person name="Li L."/>
            <person name="Lin H.W."/>
        </authorList>
    </citation>
    <scope>NUCLEOTIDE SEQUENCE [LARGE SCALE GENOMIC DNA]</scope>
    <source>
        <strain evidence="18 19">CCTCC AB2014297</strain>
    </source>
</reference>
<dbReference type="Pfam" id="PF01726">
    <property type="entry name" value="LexA_DNA_bind"/>
    <property type="match status" value="1"/>
</dbReference>
<feature type="region of interest" description="Disordered" evidence="15">
    <location>
        <begin position="1"/>
        <end position="23"/>
    </location>
</feature>
<dbReference type="InterPro" id="IPR036286">
    <property type="entry name" value="LexA/Signal_pep-like_sf"/>
</dbReference>
<keyword evidence="11 13" id="KW-0234">DNA repair</keyword>
<feature type="compositionally biased region" description="Basic and acidic residues" evidence="15">
    <location>
        <begin position="12"/>
        <end position="23"/>
    </location>
</feature>
<evidence type="ECO:0000313" key="19">
    <source>
        <dbReference type="Proteomes" id="UP000286208"/>
    </source>
</evidence>
<evidence type="ECO:0000256" key="14">
    <source>
        <dbReference type="RuleBase" id="RU003991"/>
    </source>
</evidence>
<keyword evidence="19" id="KW-1185">Reference proteome</keyword>
<dbReference type="SUPFAM" id="SSF46785">
    <property type="entry name" value="Winged helix' DNA-binding domain"/>
    <property type="match status" value="1"/>
</dbReference>
<evidence type="ECO:0000256" key="1">
    <source>
        <dbReference type="ARBA" id="ARBA00007484"/>
    </source>
</evidence>
<comment type="caution">
    <text evidence="18">The sequence shown here is derived from an EMBL/GenBank/DDBJ whole genome shotgun (WGS) entry which is preliminary data.</text>
</comment>
<evidence type="ECO:0000256" key="11">
    <source>
        <dbReference type="ARBA" id="ARBA00023204"/>
    </source>
</evidence>
<keyword evidence="7 13" id="KW-0068">Autocatalytic cleavage</keyword>
<dbReference type="InterPro" id="IPR006200">
    <property type="entry name" value="LexA"/>
</dbReference>
<keyword evidence="10 13" id="KW-0804">Transcription</keyword>
<evidence type="ECO:0000256" key="15">
    <source>
        <dbReference type="SAM" id="MobiDB-lite"/>
    </source>
</evidence>
<dbReference type="InterPro" id="IPR039418">
    <property type="entry name" value="LexA-like"/>
</dbReference>
<dbReference type="InterPro" id="IPR036390">
    <property type="entry name" value="WH_DNA-bd_sf"/>
</dbReference>
<dbReference type="PANTHER" id="PTHR33516">
    <property type="entry name" value="LEXA REPRESSOR"/>
    <property type="match status" value="1"/>
</dbReference>
<dbReference type="OrthoDB" id="9802364at2"/>
<evidence type="ECO:0000313" key="18">
    <source>
        <dbReference type="EMBL" id="RVW09692.1"/>
    </source>
</evidence>
<dbReference type="PANTHER" id="PTHR33516:SF2">
    <property type="entry name" value="LEXA REPRESSOR-RELATED"/>
    <property type="match status" value="1"/>
</dbReference>
<dbReference type="GO" id="GO:0006281">
    <property type="term" value="P:DNA repair"/>
    <property type="evidence" value="ECO:0007669"/>
    <property type="project" value="UniProtKB-UniRule"/>
</dbReference>
<evidence type="ECO:0000259" key="16">
    <source>
        <dbReference type="Pfam" id="PF00717"/>
    </source>
</evidence>
<comment type="catalytic activity">
    <reaction evidence="13">
        <text>Hydrolysis of Ala-|-Gly bond in repressor LexA.</text>
        <dbReference type="EC" id="3.4.21.88"/>
    </reaction>
</comment>
<sequence length="239" mass="25333">MKDDNSGTSSETGREPSVDVAKLTDRQRKVLEVIRASVAERGYPPSIREIGDAVGLTSTSSVAHQLRTLERKGFLRRDPNRPRAVDVRGLDVPAAGSAAGSDGGSTTVTSADELPAPTFVPVLGRIAAGGPILAEEAVEDVFPLPRELVGQGSLFLLKVVGESMIDAAICDGDWVVVRQQNVAENGDIVAAMIDGEATVKTFKRSGKDVWLMPHNPLFDPIPGNDAAILGKVVTVMRKL</sequence>
<accession>A0A3S3EBJ1</accession>
<dbReference type="InterPro" id="IPR015927">
    <property type="entry name" value="Peptidase_S24_S26A/B/C"/>
</dbReference>
<comment type="similarity">
    <text evidence="1 13 14">Belongs to the peptidase S24 family.</text>
</comment>
<dbReference type="AlphaFoldDB" id="A0A3S3EBJ1"/>
<dbReference type="InterPro" id="IPR050077">
    <property type="entry name" value="LexA_repressor"/>
</dbReference>
<dbReference type="Gene3D" id="1.10.10.10">
    <property type="entry name" value="Winged helix-like DNA-binding domain superfamily/Winged helix DNA-binding domain"/>
    <property type="match status" value="1"/>
</dbReference>
<dbReference type="PRINTS" id="PR00726">
    <property type="entry name" value="LEXASERPTASE"/>
</dbReference>
<dbReference type="GO" id="GO:0006508">
    <property type="term" value="P:proteolysis"/>
    <property type="evidence" value="ECO:0007669"/>
    <property type="project" value="InterPro"/>
</dbReference>
<dbReference type="HAMAP" id="MF_00015">
    <property type="entry name" value="LexA"/>
    <property type="match status" value="1"/>
</dbReference>
<protein>
    <recommendedName>
        <fullName evidence="13">LexA repressor</fullName>
        <ecNumber evidence="13">3.4.21.88</ecNumber>
    </recommendedName>
</protein>
<dbReference type="CDD" id="cd06529">
    <property type="entry name" value="S24_LexA-like"/>
    <property type="match status" value="1"/>
</dbReference>
<dbReference type="Pfam" id="PF00717">
    <property type="entry name" value="Peptidase_S24"/>
    <property type="match status" value="1"/>
</dbReference>
<feature type="domain" description="LexA repressor DNA-binding" evidence="17">
    <location>
        <begin position="22"/>
        <end position="84"/>
    </location>
</feature>
<dbReference type="SUPFAM" id="SSF51306">
    <property type="entry name" value="LexA/Signal peptidase"/>
    <property type="match status" value="1"/>
</dbReference>
<evidence type="ECO:0000256" key="4">
    <source>
        <dbReference type="ARBA" id="ARBA00022705"/>
    </source>
</evidence>
<dbReference type="GO" id="GO:0003677">
    <property type="term" value="F:DNA binding"/>
    <property type="evidence" value="ECO:0007669"/>
    <property type="project" value="UniProtKB-UniRule"/>
</dbReference>
<feature type="compositionally biased region" description="Polar residues" evidence="15">
    <location>
        <begin position="1"/>
        <end position="11"/>
    </location>
</feature>
<feature type="DNA-binding region" description="H-T-H motif" evidence="13">
    <location>
        <begin position="47"/>
        <end position="67"/>
    </location>
</feature>
<comment type="subunit">
    <text evidence="2 13">Homodimer.</text>
</comment>
<dbReference type="FunFam" id="1.10.10.10:FF:000009">
    <property type="entry name" value="LexA repressor"/>
    <property type="match status" value="1"/>
</dbReference>
<dbReference type="EC" id="3.4.21.88" evidence="13"/>
<evidence type="ECO:0000256" key="12">
    <source>
        <dbReference type="ARBA" id="ARBA00023236"/>
    </source>
</evidence>
<feature type="active site" description="For autocatalytic cleavage activity" evidence="13">
    <location>
        <position position="200"/>
    </location>
</feature>
<name>A0A3S3EBJ1_9NOCA</name>
<evidence type="ECO:0000256" key="5">
    <source>
        <dbReference type="ARBA" id="ARBA00022763"/>
    </source>
</evidence>
<dbReference type="GO" id="GO:0004252">
    <property type="term" value="F:serine-type endopeptidase activity"/>
    <property type="evidence" value="ECO:0007669"/>
    <property type="project" value="UniProtKB-UniRule"/>
</dbReference>